<evidence type="ECO:0000313" key="2">
    <source>
        <dbReference type="EMBL" id="RPE32993.1"/>
    </source>
</evidence>
<dbReference type="Proteomes" id="UP000266906">
    <property type="component" value="Unassembled WGS sequence"/>
</dbReference>
<evidence type="ECO:0000313" key="4">
    <source>
        <dbReference type="Proteomes" id="UP000267408"/>
    </source>
</evidence>
<dbReference type="OrthoDB" id="4799037at2"/>
<reference evidence="3 4" key="1">
    <citation type="submission" date="2018-11" db="EMBL/GenBank/DDBJ databases">
        <title>Sequencing the genomes of 1000 actinobacteria strains.</title>
        <authorList>
            <person name="Klenk H.-P."/>
        </authorList>
    </citation>
    <scope>NUCLEOTIDE SEQUENCE [LARGE SCALE GENOMIC DNA]</scope>
    <source>
        <strain evidence="1 4">DSM 44780</strain>
        <strain evidence="2 3">DSM 44781</strain>
    </source>
</reference>
<dbReference type="RefSeq" id="WP_123553246.1">
    <property type="nucleotide sequence ID" value="NZ_RJVJ01000001.1"/>
</dbReference>
<dbReference type="EMBL" id="RKQG01000001">
    <property type="protein sequence ID" value="RPE32993.1"/>
    <property type="molecule type" value="Genomic_DNA"/>
</dbReference>
<dbReference type="Proteomes" id="UP000267408">
    <property type="component" value="Unassembled WGS sequence"/>
</dbReference>
<keyword evidence="3" id="KW-1185">Reference proteome</keyword>
<organism evidence="2 3">
    <name type="scientific">Kitasatospora cineracea</name>
    <dbReference type="NCBI Taxonomy" id="88074"/>
    <lineage>
        <taxon>Bacteria</taxon>
        <taxon>Bacillati</taxon>
        <taxon>Actinomycetota</taxon>
        <taxon>Actinomycetes</taxon>
        <taxon>Kitasatosporales</taxon>
        <taxon>Streptomycetaceae</taxon>
        <taxon>Kitasatospora</taxon>
    </lineage>
</organism>
<accession>A0A8G1X9U4</accession>
<evidence type="ECO:0000313" key="3">
    <source>
        <dbReference type="Proteomes" id="UP000266906"/>
    </source>
</evidence>
<dbReference type="AlphaFoldDB" id="A0A3N4RI25"/>
<gene>
    <name evidence="2" type="ORF">EDD38_1267</name>
    <name evidence="1" type="ORF">EDD39_0605</name>
</gene>
<protein>
    <submittedName>
        <fullName evidence="2">Uncharacterized protein</fullName>
    </submittedName>
</protein>
<accession>A0A3N4RI25</accession>
<evidence type="ECO:0000313" key="1">
    <source>
        <dbReference type="EMBL" id="ROR42485.1"/>
    </source>
</evidence>
<comment type="caution">
    <text evidence="2">The sequence shown here is derived from an EMBL/GenBank/DDBJ whole genome shotgun (WGS) entry which is preliminary data.</text>
</comment>
<proteinExistence type="predicted"/>
<dbReference type="EMBL" id="RJVJ01000001">
    <property type="protein sequence ID" value="ROR42485.1"/>
    <property type="molecule type" value="Genomic_DNA"/>
</dbReference>
<sequence length="200" mass="22169">MRKHTGMNTCQRLAERLHQFGLTTRESADRAIDCAADWPELPPKRLAQGLISVTILCEAVVQAHSEDVDFAEYGYRAIFREAQRLSGGAVTVTEVDLVGEPEEGRDLHFKVNGVAKCWDIQQESDDYLDLGAIETGIQDLAPGGDDPRVFHRLVSPQRYDDDHYLLATTEQAAALRSEFGLRIEVCGPDGLLLSGSRIED</sequence>
<name>A0A3N4RI25_9ACTN</name>